<comment type="caution">
    <text evidence="3">The sequence shown here is derived from an EMBL/GenBank/DDBJ whole genome shotgun (WGS) entry which is preliminary data.</text>
</comment>
<feature type="transmembrane region" description="Helical" evidence="1">
    <location>
        <begin position="6"/>
        <end position="29"/>
    </location>
</feature>
<dbReference type="Pfam" id="PF00059">
    <property type="entry name" value="Lectin_C"/>
    <property type="match status" value="1"/>
</dbReference>
<dbReference type="InterPro" id="IPR001304">
    <property type="entry name" value="C-type_lectin-like"/>
</dbReference>
<dbReference type="InterPro" id="IPR016187">
    <property type="entry name" value="CTDL_fold"/>
</dbReference>
<keyword evidence="1" id="KW-0812">Transmembrane</keyword>
<dbReference type="CDD" id="cd00037">
    <property type="entry name" value="CLECT"/>
    <property type="match status" value="1"/>
</dbReference>
<dbReference type="Gene3D" id="3.10.100.10">
    <property type="entry name" value="Mannose-Binding Protein A, subunit A"/>
    <property type="match status" value="1"/>
</dbReference>
<evidence type="ECO:0000313" key="3">
    <source>
        <dbReference type="EMBL" id="KAL3890635.1"/>
    </source>
</evidence>
<name>A0ABD3XZY4_SINWO</name>
<feature type="domain" description="C-type lectin" evidence="2">
    <location>
        <begin position="77"/>
        <end position="196"/>
    </location>
</feature>
<gene>
    <name evidence="3" type="ORF">ACJMK2_002916</name>
</gene>
<proteinExistence type="predicted"/>
<organism evidence="3 4">
    <name type="scientific">Sinanodonta woodiana</name>
    <name type="common">Chinese pond mussel</name>
    <name type="synonym">Anodonta woodiana</name>
    <dbReference type="NCBI Taxonomy" id="1069815"/>
    <lineage>
        <taxon>Eukaryota</taxon>
        <taxon>Metazoa</taxon>
        <taxon>Spiralia</taxon>
        <taxon>Lophotrochozoa</taxon>
        <taxon>Mollusca</taxon>
        <taxon>Bivalvia</taxon>
        <taxon>Autobranchia</taxon>
        <taxon>Heteroconchia</taxon>
        <taxon>Palaeoheterodonta</taxon>
        <taxon>Unionida</taxon>
        <taxon>Unionoidea</taxon>
        <taxon>Unionidae</taxon>
        <taxon>Unioninae</taxon>
        <taxon>Sinanodonta</taxon>
    </lineage>
</organism>
<dbReference type="AlphaFoldDB" id="A0ABD3XZY4"/>
<keyword evidence="1" id="KW-1133">Transmembrane helix</keyword>
<dbReference type="PANTHER" id="PTHR22803">
    <property type="entry name" value="MANNOSE, PHOSPHOLIPASE, LECTIN RECEPTOR RELATED"/>
    <property type="match status" value="1"/>
</dbReference>
<dbReference type="EMBL" id="JBJQND010000001">
    <property type="protein sequence ID" value="KAL3890635.1"/>
    <property type="molecule type" value="Genomic_DNA"/>
</dbReference>
<dbReference type="SMART" id="SM00034">
    <property type="entry name" value="CLECT"/>
    <property type="match status" value="1"/>
</dbReference>
<evidence type="ECO:0000259" key="2">
    <source>
        <dbReference type="PROSITE" id="PS50041"/>
    </source>
</evidence>
<dbReference type="InterPro" id="IPR050111">
    <property type="entry name" value="C-type_lectin/snaclec_domain"/>
</dbReference>
<keyword evidence="1" id="KW-0472">Membrane</keyword>
<keyword evidence="4" id="KW-1185">Reference proteome</keyword>
<protein>
    <recommendedName>
        <fullName evidence="2">C-type lectin domain-containing protein</fullName>
    </recommendedName>
</protein>
<dbReference type="SUPFAM" id="SSF56436">
    <property type="entry name" value="C-type lectin-like"/>
    <property type="match status" value="1"/>
</dbReference>
<dbReference type="InterPro" id="IPR016186">
    <property type="entry name" value="C-type_lectin-like/link_sf"/>
</dbReference>
<evidence type="ECO:0000256" key="1">
    <source>
        <dbReference type="SAM" id="Phobius"/>
    </source>
</evidence>
<dbReference type="PROSITE" id="PS50041">
    <property type="entry name" value="C_TYPE_LECTIN_2"/>
    <property type="match status" value="1"/>
</dbReference>
<sequence>MNLYDVLVICLTSIILGATASYFPVVIVYKDDNSSLFLFAAATSTLSTTSTTSTTTITPLRCSIGYTLYSGPGTRFCFRYSADCKSWDEARTACQMERADLASLDDQSLQPFSQVLRQHFPAENDCEVTSAVWLGAKTDNNRVAIYIDGQKIPSNSPLWVRGEPNTPGQCILSGFDGNNAFLLDRPCALNVKYVCRQL</sequence>
<accession>A0ABD3XZY4</accession>
<reference evidence="3 4" key="1">
    <citation type="submission" date="2024-11" db="EMBL/GenBank/DDBJ databases">
        <title>Chromosome-level genome assembly of the freshwater bivalve Anodonta woodiana.</title>
        <authorList>
            <person name="Chen X."/>
        </authorList>
    </citation>
    <scope>NUCLEOTIDE SEQUENCE [LARGE SCALE GENOMIC DNA]</scope>
    <source>
        <strain evidence="3">MN2024</strain>
        <tissue evidence="3">Gills</tissue>
    </source>
</reference>
<dbReference type="Proteomes" id="UP001634394">
    <property type="component" value="Unassembled WGS sequence"/>
</dbReference>
<evidence type="ECO:0000313" key="4">
    <source>
        <dbReference type="Proteomes" id="UP001634394"/>
    </source>
</evidence>